<keyword evidence="2" id="KW-1185">Reference proteome</keyword>
<sequence>MYEADQFGHGLQAIVTQRTPLGGAAQHVISRKKDAIYRRSGPGLWLWHMRRGDFDAAWTMSDAVLEARRGTACQHLPRHEQWVWDGTPLAGRRVLVRCYHGLGDTLQFIRYAPLVKAVAREVIVWAQPKLIPLLRTARGIDRLMPLHDGAPDAQYDVDVELMELPHVFRTTLRDLPREVPYIHAQPLAAFPSPIERQSGRLHVGIAWRSGDWDARRSIPFALMARIAEIPGIVLHILQFGSGLEELPDGFGVLHDVSDISKTAAVVRALDLVVTVDSMPAHLAGALGTPVWTLLHMEPDWRWMAGREDCPWYPTMRLFRQERQGEWGPVVERVSVELVRLLNRGAPRCALARSGD</sequence>
<accession>F3YTS7</accession>
<dbReference type="Proteomes" id="UP000007844">
    <property type="component" value="Chromosome"/>
</dbReference>
<dbReference type="AlphaFoldDB" id="F3YTS7"/>
<dbReference type="Gene3D" id="3.40.50.2000">
    <property type="entry name" value="Glycogen Phosphorylase B"/>
    <property type="match status" value="1"/>
</dbReference>
<dbReference type="SUPFAM" id="SSF53756">
    <property type="entry name" value="UDP-Glycosyltransferase/glycogen phosphorylase"/>
    <property type="match status" value="1"/>
</dbReference>
<evidence type="ECO:0000313" key="2">
    <source>
        <dbReference type="Proteomes" id="UP000007844"/>
    </source>
</evidence>
<dbReference type="STRING" id="690850.Desaf_0098"/>
<dbReference type="Pfam" id="PF01075">
    <property type="entry name" value="Glyco_transf_9"/>
    <property type="match status" value="1"/>
</dbReference>
<dbReference type="EMBL" id="CP003221">
    <property type="protein sequence ID" value="EGJ48458.1"/>
    <property type="molecule type" value="Genomic_DNA"/>
</dbReference>
<proteinExistence type="predicted"/>
<dbReference type="RefSeq" id="WP_014258334.1">
    <property type="nucleotide sequence ID" value="NC_016629.1"/>
</dbReference>
<gene>
    <name evidence="1" type="ORF">Desaf_0098</name>
</gene>
<name>F3YTS7_DESAF</name>
<dbReference type="eggNOG" id="COG0859">
    <property type="taxonomic scope" value="Bacteria"/>
</dbReference>
<dbReference type="InterPro" id="IPR002201">
    <property type="entry name" value="Glyco_trans_9"/>
</dbReference>
<dbReference type="KEGG" id="daf:Desaf_0098"/>
<dbReference type="HOGENOM" id="CLU_010140_0_0_7"/>
<dbReference type="GO" id="GO:0016757">
    <property type="term" value="F:glycosyltransferase activity"/>
    <property type="evidence" value="ECO:0007669"/>
    <property type="project" value="InterPro"/>
</dbReference>
<reference evidence="1 2" key="1">
    <citation type="journal article" date="2011" name="J. Bacteriol.">
        <title>Genome sequence of the mercury-methylating and pleomorphic Desulfovibrio africanus Strain Walvis Bay.</title>
        <authorList>
            <person name="Brown S.D."/>
            <person name="Wall J.D."/>
            <person name="Kucken A.M."/>
            <person name="Gilmour C.C."/>
            <person name="Podar M."/>
            <person name="Brandt C.C."/>
            <person name="Teshima H."/>
            <person name="Detter J.C."/>
            <person name="Han C.S."/>
            <person name="Land M.L."/>
            <person name="Lucas S."/>
            <person name="Han J."/>
            <person name="Pennacchio L."/>
            <person name="Nolan M."/>
            <person name="Pitluck S."/>
            <person name="Woyke T."/>
            <person name="Goodwin L."/>
            <person name="Palumbo A.V."/>
            <person name="Elias D.A."/>
        </authorList>
    </citation>
    <scope>NUCLEOTIDE SEQUENCE [LARGE SCALE GENOMIC DNA]</scope>
    <source>
        <strain evidence="1 2">Walvis Bay</strain>
    </source>
</reference>
<protein>
    <submittedName>
        <fullName evidence="1">TPR repeat-containing protein</fullName>
    </submittedName>
</protein>
<evidence type="ECO:0000313" key="1">
    <source>
        <dbReference type="EMBL" id="EGJ48458.1"/>
    </source>
</evidence>
<organism evidence="1 2">
    <name type="scientific">Desulfocurvibacter africanus subsp. africanus str. Walvis Bay</name>
    <dbReference type="NCBI Taxonomy" id="690850"/>
    <lineage>
        <taxon>Bacteria</taxon>
        <taxon>Pseudomonadati</taxon>
        <taxon>Thermodesulfobacteriota</taxon>
        <taxon>Desulfovibrionia</taxon>
        <taxon>Desulfovibrionales</taxon>
        <taxon>Desulfovibrionaceae</taxon>
        <taxon>Desulfocurvibacter</taxon>
    </lineage>
</organism>